<dbReference type="AlphaFoldDB" id="A0A562PM33"/>
<sequence length="48" mass="5443">MNGFTDTAKQEQGFSLAAFLLSIFNLDLRDKLSEQKPEQDEGAYTWGM</sequence>
<protein>
    <submittedName>
        <fullName evidence="2">Uncharacterized protein</fullName>
    </submittedName>
</protein>
<dbReference type="OrthoDB" id="9922605at2"/>
<evidence type="ECO:0000313" key="4">
    <source>
        <dbReference type="Proteomes" id="UP000437862"/>
    </source>
</evidence>
<dbReference type="RefSeq" id="WP_158206786.1">
    <property type="nucleotide sequence ID" value="NZ_CP046904.1"/>
</dbReference>
<proteinExistence type="predicted"/>
<gene>
    <name evidence="1" type="ORF">GO485_18915</name>
    <name evidence="2" type="ORF">IP92_03761</name>
</gene>
<reference evidence="1 4" key="3">
    <citation type="submission" date="2019-12" db="EMBL/GenBank/DDBJ databases">
        <title>Draft Genome Sequences of Six Type Strains of the Genus Massilia.</title>
        <authorList>
            <person name="Miess H."/>
            <person name="Frediansyah A."/>
            <person name="Goeker M."/>
            <person name="Gross H."/>
        </authorList>
    </citation>
    <scope>NUCLEOTIDE SEQUENCE [LARGE SCALE GENOMIC DNA]</scope>
    <source>
        <strain evidence="1 4">DSM 26639</strain>
    </source>
</reference>
<dbReference type="EMBL" id="CP046904">
    <property type="protein sequence ID" value="QGZ40937.1"/>
    <property type="molecule type" value="Genomic_DNA"/>
</dbReference>
<evidence type="ECO:0000313" key="2">
    <source>
        <dbReference type="EMBL" id="TWI45383.1"/>
    </source>
</evidence>
<keyword evidence="4" id="KW-1185">Reference proteome</keyword>
<reference evidence="2" key="2">
    <citation type="submission" date="2019-07" db="EMBL/GenBank/DDBJ databases">
        <authorList>
            <person name="Whitman W."/>
            <person name="Huntemann M."/>
            <person name="Clum A."/>
            <person name="Pillay M."/>
            <person name="Palaniappan K."/>
            <person name="Varghese N."/>
            <person name="Mikhailova N."/>
            <person name="Stamatis D."/>
            <person name="Reddy T."/>
            <person name="Daum C."/>
            <person name="Shapiro N."/>
            <person name="Ivanova N."/>
            <person name="Kyrpides N."/>
            <person name="Woyke T."/>
        </authorList>
    </citation>
    <scope>NUCLEOTIDE SEQUENCE</scope>
    <source>
        <strain evidence="2">CGMCC 1.10685</strain>
    </source>
</reference>
<name>A0A562PM33_9BURK</name>
<evidence type="ECO:0000313" key="1">
    <source>
        <dbReference type="EMBL" id="QGZ40937.1"/>
    </source>
</evidence>
<evidence type="ECO:0000313" key="3">
    <source>
        <dbReference type="Proteomes" id="UP000315112"/>
    </source>
</evidence>
<accession>A0A562PM33</accession>
<dbReference type="Proteomes" id="UP000315112">
    <property type="component" value="Unassembled WGS sequence"/>
</dbReference>
<dbReference type="EMBL" id="VLKW01000007">
    <property type="protein sequence ID" value="TWI45383.1"/>
    <property type="molecule type" value="Genomic_DNA"/>
</dbReference>
<reference evidence="2 3" key="1">
    <citation type="journal article" date="2015" name="Stand. Genomic Sci.">
        <title>Genomic Encyclopedia of Bacterial and Archaeal Type Strains, Phase III: the genomes of soil and plant-associated and newly described type strains.</title>
        <authorList>
            <person name="Whitman W.B."/>
            <person name="Woyke T."/>
            <person name="Klenk H.P."/>
            <person name="Zhou Y."/>
            <person name="Lilburn T.G."/>
            <person name="Beck B.J."/>
            <person name="De Vos P."/>
            <person name="Vandamme P."/>
            <person name="Eisen J.A."/>
            <person name="Garrity G."/>
            <person name="Hugenholtz P."/>
            <person name="Kyrpides N.C."/>
        </authorList>
    </citation>
    <scope>NUCLEOTIDE SEQUENCE [LARGE SCALE GENOMIC DNA]</scope>
    <source>
        <strain evidence="2 3">CGMCC 1.10685</strain>
    </source>
</reference>
<dbReference type="Proteomes" id="UP000437862">
    <property type="component" value="Chromosome"/>
</dbReference>
<organism evidence="2 3">
    <name type="scientific">Pseudoduganella flava</name>
    <dbReference type="NCBI Taxonomy" id="871742"/>
    <lineage>
        <taxon>Bacteria</taxon>
        <taxon>Pseudomonadati</taxon>
        <taxon>Pseudomonadota</taxon>
        <taxon>Betaproteobacteria</taxon>
        <taxon>Burkholderiales</taxon>
        <taxon>Oxalobacteraceae</taxon>
        <taxon>Telluria group</taxon>
        <taxon>Pseudoduganella</taxon>
    </lineage>
</organism>